<accession>A0A9W4TRB6</accession>
<proteinExistence type="inferred from homology"/>
<evidence type="ECO:0000256" key="4">
    <source>
        <dbReference type="ARBA" id="ARBA00012239"/>
    </source>
</evidence>
<comment type="function">
    <text evidence="2">Catalyzes the removal of elemental sulfur atoms from cysteine to produce alanine. Seems to participate in the biosynthesis of the nitrogenase metalloclusters by providing the inorganic sulfur required for the Fe-S core formation.</text>
</comment>
<evidence type="ECO:0000256" key="12">
    <source>
        <dbReference type="RuleBase" id="RU004504"/>
    </source>
</evidence>
<evidence type="ECO:0000256" key="7">
    <source>
        <dbReference type="ARBA" id="ARBA00022723"/>
    </source>
</evidence>
<dbReference type="PROSITE" id="PS00595">
    <property type="entry name" value="AA_TRANSFER_CLASS_5"/>
    <property type="match status" value="1"/>
</dbReference>
<evidence type="ECO:0000256" key="2">
    <source>
        <dbReference type="ARBA" id="ARBA00003120"/>
    </source>
</evidence>
<dbReference type="GO" id="GO:0046872">
    <property type="term" value="F:metal ion binding"/>
    <property type="evidence" value="ECO:0007669"/>
    <property type="project" value="UniProtKB-KW"/>
</dbReference>
<keyword evidence="6" id="KW-0808">Transferase</keyword>
<dbReference type="InterPro" id="IPR015422">
    <property type="entry name" value="PyrdxlP-dep_Trfase_small"/>
</dbReference>
<dbReference type="EMBL" id="CAMXCS010000010">
    <property type="protein sequence ID" value="CAI3959397.1"/>
    <property type="molecule type" value="Genomic_DNA"/>
</dbReference>
<feature type="domain" description="Aminotransferase class V" evidence="13">
    <location>
        <begin position="5"/>
        <end position="368"/>
    </location>
</feature>
<evidence type="ECO:0000313" key="16">
    <source>
        <dbReference type="Proteomes" id="UP001154255"/>
    </source>
</evidence>
<evidence type="ECO:0000256" key="9">
    <source>
        <dbReference type="ARBA" id="ARBA00023004"/>
    </source>
</evidence>
<dbReference type="InterPro" id="IPR016454">
    <property type="entry name" value="Cysteine_dSase"/>
</dbReference>
<gene>
    <name evidence="15" type="ORF">R53529_LOCUS2204</name>
    <name evidence="14" type="ORF">R53530_LOCUS2201</name>
</gene>
<keyword evidence="8" id="KW-0663">Pyridoxal phosphate</keyword>
<comment type="catalytic activity">
    <reaction evidence="11">
        <text>(sulfur carrier)-H + L-cysteine = (sulfur carrier)-SH + L-alanine</text>
        <dbReference type="Rhea" id="RHEA:43892"/>
        <dbReference type="Rhea" id="RHEA-COMP:14737"/>
        <dbReference type="Rhea" id="RHEA-COMP:14739"/>
        <dbReference type="ChEBI" id="CHEBI:29917"/>
        <dbReference type="ChEBI" id="CHEBI:35235"/>
        <dbReference type="ChEBI" id="CHEBI:57972"/>
        <dbReference type="ChEBI" id="CHEBI:64428"/>
        <dbReference type="EC" id="2.8.1.7"/>
    </reaction>
</comment>
<evidence type="ECO:0000256" key="3">
    <source>
        <dbReference type="ARBA" id="ARBA00006490"/>
    </source>
</evidence>
<dbReference type="Gene3D" id="3.40.640.10">
    <property type="entry name" value="Type I PLP-dependent aspartate aminotransferase-like (Major domain)"/>
    <property type="match status" value="1"/>
</dbReference>
<comment type="caution">
    <text evidence="14">The sequence shown here is derived from an EMBL/GenBank/DDBJ whole genome shotgun (WGS) entry which is preliminary data.</text>
</comment>
<dbReference type="GO" id="GO:0051536">
    <property type="term" value="F:iron-sulfur cluster binding"/>
    <property type="evidence" value="ECO:0007669"/>
    <property type="project" value="UniProtKB-KW"/>
</dbReference>
<dbReference type="PANTHER" id="PTHR11601">
    <property type="entry name" value="CYSTEINE DESULFURYLASE FAMILY MEMBER"/>
    <property type="match status" value="1"/>
</dbReference>
<dbReference type="Proteomes" id="UP001154259">
    <property type="component" value="Unassembled WGS sequence"/>
</dbReference>
<dbReference type="PANTHER" id="PTHR11601:SF34">
    <property type="entry name" value="CYSTEINE DESULFURASE"/>
    <property type="match status" value="1"/>
</dbReference>
<evidence type="ECO:0000256" key="1">
    <source>
        <dbReference type="ARBA" id="ARBA00001933"/>
    </source>
</evidence>
<dbReference type="Pfam" id="PF00266">
    <property type="entry name" value="Aminotran_5"/>
    <property type="match status" value="1"/>
</dbReference>
<dbReference type="SUPFAM" id="SSF53383">
    <property type="entry name" value="PLP-dependent transferases"/>
    <property type="match status" value="1"/>
</dbReference>
<evidence type="ECO:0000256" key="8">
    <source>
        <dbReference type="ARBA" id="ARBA00022898"/>
    </source>
</evidence>
<comment type="cofactor">
    <cofactor evidence="1 12">
        <name>pyridoxal 5'-phosphate</name>
        <dbReference type="ChEBI" id="CHEBI:597326"/>
    </cofactor>
</comment>
<protein>
    <recommendedName>
        <fullName evidence="5">Cysteine desulfurase</fullName>
        <ecNumber evidence="4">2.8.1.7</ecNumber>
    </recommendedName>
</protein>
<dbReference type="Proteomes" id="UP001154255">
    <property type="component" value="Unassembled WGS sequence"/>
</dbReference>
<dbReference type="Gene3D" id="3.90.1150.10">
    <property type="entry name" value="Aspartate Aminotransferase, domain 1"/>
    <property type="match status" value="1"/>
</dbReference>
<keyword evidence="17" id="KW-1185">Reference proteome</keyword>
<sequence length="384" mass="41797">MDQCIYLDYQATTPCDPRVVEAMLPYFTNSFGNAHSDHALGQQAQHAVEHARAQVAGLLGVSPTEIIFTSGATEANNIAIQGAVKYLLKQGNPARRVITVCTEHKAVLETIHSLAEWGIEIVILPVDDEGLIDPEHLKKALETPTLLVSIMAANNETSVLHPIEELAQIAHEYGALFHCDMAQAIGKISPLSFQHIDLASLSGHKLYAPKGVGALYISRKPRVRVSALFHGGYQERGIRSGTLAVPLIVGLGAACEILKQEGKQEISGLAQYKQQFLEGLRKAIPAIRLNGSLEKSLPNSMNLWFPGVQALDLFKKTPHLYLSTGSACTMSSLMPSYVLLAMGKSKEQALQSLRLSFGRMTTYPQIQQVIDALSCAYEDIMAGR</sequence>
<evidence type="ECO:0000256" key="10">
    <source>
        <dbReference type="ARBA" id="ARBA00023014"/>
    </source>
</evidence>
<dbReference type="InterPro" id="IPR015424">
    <property type="entry name" value="PyrdxlP-dep_Trfase"/>
</dbReference>
<evidence type="ECO:0000256" key="11">
    <source>
        <dbReference type="ARBA" id="ARBA00050776"/>
    </source>
</evidence>
<dbReference type="EMBL" id="CAMXCM010000010">
    <property type="protein sequence ID" value="CAI3957333.1"/>
    <property type="molecule type" value="Genomic_DNA"/>
</dbReference>
<organism evidence="14 16">
    <name type="scientific">Commensalibacter communis</name>
    <dbReference type="NCBI Taxonomy" id="2972786"/>
    <lineage>
        <taxon>Bacteria</taxon>
        <taxon>Pseudomonadati</taxon>
        <taxon>Pseudomonadota</taxon>
        <taxon>Alphaproteobacteria</taxon>
        <taxon>Acetobacterales</taxon>
        <taxon>Acetobacteraceae</taxon>
    </lineage>
</organism>
<evidence type="ECO:0000313" key="14">
    <source>
        <dbReference type="EMBL" id="CAI3957333.1"/>
    </source>
</evidence>
<evidence type="ECO:0000256" key="5">
    <source>
        <dbReference type="ARBA" id="ARBA00013558"/>
    </source>
</evidence>
<keyword evidence="7" id="KW-0479">Metal-binding</keyword>
<evidence type="ECO:0000259" key="13">
    <source>
        <dbReference type="Pfam" id="PF00266"/>
    </source>
</evidence>
<dbReference type="EC" id="2.8.1.7" evidence="4"/>
<name>A0A9W4TRB6_9PROT</name>
<evidence type="ECO:0000313" key="17">
    <source>
        <dbReference type="Proteomes" id="UP001154259"/>
    </source>
</evidence>
<evidence type="ECO:0000256" key="6">
    <source>
        <dbReference type="ARBA" id="ARBA00022679"/>
    </source>
</evidence>
<evidence type="ECO:0000313" key="15">
    <source>
        <dbReference type="EMBL" id="CAI3959397.1"/>
    </source>
</evidence>
<keyword evidence="9" id="KW-0408">Iron</keyword>
<reference evidence="14" key="1">
    <citation type="submission" date="2022-10" db="EMBL/GenBank/DDBJ databases">
        <authorList>
            <person name="Botero Cardona J."/>
        </authorList>
    </citation>
    <scope>NUCLEOTIDE SEQUENCE</scope>
    <source>
        <strain evidence="14">LMG 31819</strain>
        <strain evidence="15">R-53529</strain>
    </source>
</reference>
<dbReference type="AlphaFoldDB" id="A0A9W4TRB6"/>
<dbReference type="InterPro" id="IPR015421">
    <property type="entry name" value="PyrdxlP-dep_Trfase_major"/>
</dbReference>
<dbReference type="GO" id="GO:0031071">
    <property type="term" value="F:cysteine desulfurase activity"/>
    <property type="evidence" value="ECO:0007669"/>
    <property type="project" value="UniProtKB-EC"/>
</dbReference>
<comment type="similarity">
    <text evidence="3">Belongs to the class-V pyridoxal-phosphate-dependent aminotransferase family. NifS/IscS subfamily.</text>
</comment>
<keyword evidence="10" id="KW-0411">Iron-sulfur</keyword>
<dbReference type="InterPro" id="IPR020578">
    <property type="entry name" value="Aminotrans_V_PyrdxlP_BS"/>
</dbReference>
<dbReference type="RefSeq" id="WP_271790623.1">
    <property type="nucleotide sequence ID" value="NZ_CAMXCM010000010.1"/>
</dbReference>
<dbReference type="InterPro" id="IPR000192">
    <property type="entry name" value="Aminotrans_V_dom"/>
</dbReference>
<dbReference type="PIRSF" id="PIRSF005572">
    <property type="entry name" value="NifS"/>
    <property type="match status" value="1"/>
</dbReference>